<feature type="transmembrane region" description="Helical" evidence="1">
    <location>
        <begin position="324"/>
        <end position="343"/>
    </location>
</feature>
<keyword evidence="1" id="KW-1133">Transmembrane helix</keyword>
<gene>
    <name evidence="2" type="ORF">CLV34_0587</name>
</gene>
<evidence type="ECO:0000313" key="3">
    <source>
        <dbReference type="Proteomes" id="UP000231586"/>
    </source>
</evidence>
<dbReference type="RefSeq" id="WP_100348711.1">
    <property type="nucleotide sequence ID" value="NZ_PGTZ01000006.1"/>
</dbReference>
<name>A0A2M8WUY5_9MICO</name>
<evidence type="ECO:0000313" key="2">
    <source>
        <dbReference type="EMBL" id="PJI94740.1"/>
    </source>
</evidence>
<dbReference type="InterPro" id="IPR036291">
    <property type="entry name" value="NAD(P)-bd_dom_sf"/>
</dbReference>
<dbReference type="AlphaFoldDB" id="A0A2M8WUY5"/>
<proteinExistence type="predicted"/>
<dbReference type="OrthoDB" id="9795501at2"/>
<accession>A0A2M8WUY5</accession>
<dbReference type="SUPFAM" id="SSF51735">
    <property type="entry name" value="NAD(P)-binding Rossmann-fold domains"/>
    <property type="match status" value="1"/>
</dbReference>
<dbReference type="Proteomes" id="UP000231586">
    <property type="component" value="Unassembled WGS sequence"/>
</dbReference>
<protein>
    <recommendedName>
        <fullName evidence="4">Nucleoside-diphosphate-sugar epimerase</fullName>
    </recommendedName>
</protein>
<dbReference type="Gene3D" id="3.40.50.720">
    <property type="entry name" value="NAD(P)-binding Rossmann-like Domain"/>
    <property type="match status" value="1"/>
</dbReference>
<dbReference type="EMBL" id="PGTZ01000006">
    <property type="protein sequence ID" value="PJI94740.1"/>
    <property type="molecule type" value="Genomic_DNA"/>
</dbReference>
<evidence type="ECO:0008006" key="4">
    <source>
        <dbReference type="Google" id="ProtNLM"/>
    </source>
</evidence>
<keyword evidence="1" id="KW-0812">Transmembrane</keyword>
<reference evidence="2 3" key="1">
    <citation type="submission" date="2017-11" db="EMBL/GenBank/DDBJ databases">
        <title>Genomic Encyclopedia of Archaeal and Bacterial Type Strains, Phase II (KMG-II): From Individual Species to Whole Genera.</title>
        <authorList>
            <person name="Goeker M."/>
        </authorList>
    </citation>
    <scope>NUCLEOTIDE SEQUENCE [LARGE SCALE GENOMIC DNA]</scope>
    <source>
        <strain evidence="2 3">DSM 22413</strain>
    </source>
</reference>
<evidence type="ECO:0000256" key="1">
    <source>
        <dbReference type="SAM" id="Phobius"/>
    </source>
</evidence>
<sequence length="350" mass="35864">MQEGRLRSERSAAAAGGAEESRLVVVGAGGITGGLAVRLRARHLTDVPAGASGPTRLADARTVVVVAHTADFDREAYGRPARREALSGLVRRVVAAAPADAHLVLVGSAMVCGARPGAAPVDDDAPVAPEVAGGHGVGHLLAQVEQAFRDAVGVRRATVLRAAPVVGPGADTLVTRHFEAPRLLAVSDAAREWQFLHLDDLATAVEAVVEHGLVGTVTAGTVHDDGSPDVLTSAQVAELADRRLLTLSRATALGIAEQLHRVGAVPSPPDELFYAVYSWTVTARRLHAAGWRPQVGAAACVREAAASGRGTLTVAGRRLGGRDAAALGAAGAAVALLGTAAAWRQARGRR</sequence>
<comment type="caution">
    <text evidence="2">The sequence shown here is derived from an EMBL/GenBank/DDBJ whole genome shotgun (WGS) entry which is preliminary data.</text>
</comment>
<organism evidence="2 3">
    <name type="scientific">Luteimicrobium subarcticum</name>
    <dbReference type="NCBI Taxonomy" id="620910"/>
    <lineage>
        <taxon>Bacteria</taxon>
        <taxon>Bacillati</taxon>
        <taxon>Actinomycetota</taxon>
        <taxon>Actinomycetes</taxon>
        <taxon>Micrococcales</taxon>
        <taxon>Luteimicrobium</taxon>
    </lineage>
</organism>
<keyword evidence="3" id="KW-1185">Reference proteome</keyword>
<keyword evidence="1" id="KW-0472">Membrane</keyword>